<feature type="binding site" evidence="11">
    <location>
        <position position="118"/>
    </location>
    <ligand>
        <name>Zn(2+)</name>
        <dbReference type="ChEBI" id="CHEBI:29105"/>
    </ligand>
</feature>
<evidence type="ECO:0000256" key="3">
    <source>
        <dbReference type="ARBA" id="ARBA00022723"/>
    </source>
</evidence>
<feature type="binding site" evidence="11">
    <location>
        <position position="22"/>
    </location>
    <ligand>
        <name>Mg(2+)</name>
        <dbReference type="ChEBI" id="CHEBI:18420"/>
    </ligand>
</feature>
<dbReference type="CDD" id="cd07503">
    <property type="entry name" value="HAD_HisB-N"/>
    <property type="match status" value="1"/>
</dbReference>
<feature type="binding site" evidence="11">
    <location>
        <position position="105"/>
    </location>
    <ligand>
        <name>Zn(2+)</name>
        <dbReference type="ChEBI" id="CHEBI:29105"/>
    </ligand>
</feature>
<dbReference type="EC" id="3.1.3.-" evidence="7"/>
<evidence type="ECO:0000256" key="9">
    <source>
        <dbReference type="PIRSR" id="PIRSR004682-2"/>
    </source>
</evidence>
<dbReference type="InterPro" id="IPR023214">
    <property type="entry name" value="HAD_sf"/>
</dbReference>
<evidence type="ECO:0000256" key="1">
    <source>
        <dbReference type="ARBA" id="ARBA00004496"/>
    </source>
</evidence>
<dbReference type="EMBL" id="FWZT01000014">
    <property type="protein sequence ID" value="SMF46474.1"/>
    <property type="molecule type" value="Genomic_DNA"/>
</dbReference>
<comment type="subcellular location">
    <subcellularLocation>
        <location evidence="1 7">Cytoplasm</location>
    </subcellularLocation>
</comment>
<feature type="binding site" evidence="9">
    <location>
        <position position="148"/>
    </location>
    <ligand>
        <name>substrate</name>
    </ligand>
</feature>
<proteinExistence type="inferred from homology"/>
<feature type="binding site" evidence="9">
    <location>
        <begin position="64"/>
        <end position="67"/>
    </location>
    <ligand>
        <name>substrate</name>
    </ligand>
</feature>
<dbReference type="InterPro" id="IPR004446">
    <property type="entry name" value="Heptose_bisP_phosphatase"/>
</dbReference>
<dbReference type="GO" id="GO:0016791">
    <property type="term" value="F:phosphatase activity"/>
    <property type="evidence" value="ECO:0007669"/>
    <property type="project" value="InterPro"/>
</dbReference>
<evidence type="ECO:0000256" key="4">
    <source>
        <dbReference type="ARBA" id="ARBA00022801"/>
    </source>
</evidence>
<evidence type="ECO:0000313" key="12">
    <source>
        <dbReference type="EMBL" id="SMF46474.1"/>
    </source>
</evidence>
<comment type="cofactor">
    <cofactor evidence="11">
        <name>Mg(2+)</name>
        <dbReference type="ChEBI" id="CHEBI:18420"/>
    </cofactor>
</comment>
<reference evidence="13" key="1">
    <citation type="submission" date="2017-04" db="EMBL/GenBank/DDBJ databases">
        <authorList>
            <person name="Varghese N."/>
            <person name="Submissions S."/>
        </authorList>
    </citation>
    <scope>NUCLEOTIDE SEQUENCE [LARGE SCALE GENOMIC DNA]</scope>
    <source>
        <strain evidence="13">RKEM611</strain>
    </source>
</reference>
<keyword evidence="11" id="KW-0862">Zinc</keyword>
<dbReference type="GO" id="GO:0005737">
    <property type="term" value="C:cytoplasm"/>
    <property type="evidence" value="ECO:0007669"/>
    <property type="project" value="UniProtKB-SubCell"/>
</dbReference>
<dbReference type="NCBIfam" id="TIGR01662">
    <property type="entry name" value="HAD-SF-IIIA"/>
    <property type="match status" value="1"/>
</dbReference>
<evidence type="ECO:0000256" key="10">
    <source>
        <dbReference type="PIRSR" id="PIRSR004682-3"/>
    </source>
</evidence>
<feature type="site" description="Stabilizes the phosphoryl group" evidence="10">
    <location>
        <position position="64"/>
    </location>
</feature>
<organism evidence="12 13">
    <name type="scientific">Pseudobacteriovorax antillogorgiicola</name>
    <dbReference type="NCBI Taxonomy" id="1513793"/>
    <lineage>
        <taxon>Bacteria</taxon>
        <taxon>Pseudomonadati</taxon>
        <taxon>Bdellovibrionota</taxon>
        <taxon>Oligoflexia</taxon>
        <taxon>Oligoflexales</taxon>
        <taxon>Pseudobacteriovoracaceae</taxon>
        <taxon>Pseudobacteriovorax</taxon>
    </lineage>
</organism>
<dbReference type="GO" id="GO:0005975">
    <property type="term" value="P:carbohydrate metabolic process"/>
    <property type="evidence" value="ECO:0007669"/>
    <property type="project" value="InterPro"/>
</dbReference>
<dbReference type="PANTHER" id="PTHR42891">
    <property type="entry name" value="D-GLYCERO-BETA-D-MANNO-HEPTOSE-1,7-BISPHOSPHATE 7-PHOSPHATASE"/>
    <property type="match status" value="1"/>
</dbReference>
<dbReference type="InterPro" id="IPR006549">
    <property type="entry name" value="HAD-SF_hydro_IIIA"/>
</dbReference>
<feature type="binding site" evidence="11">
    <location>
        <position position="148"/>
    </location>
    <ligand>
        <name>Mg(2+)</name>
        <dbReference type="ChEBI" id="CHEBI:18420"/>
    </ligand>
</feature>
<dbReference type="PIRSF" id="PIRSF004682">
    <property type="entry name" value="GmhB"/>
    <property type="match status" value="1"/>
</dbReference>
<keyword evidence="4 7" id="KW-0378">Hydrolase</keyword>
<dbReference type="STRING" id="1513793.SAMN06296036_11453"/>
<evidence type="ECO:0000256" key="6">
    <source>
        <dbReference type="ARBA" id="ARBA00031828"/>
    </source>
</evidence>
<feature type="binding site" evidence="9">
    <location>
        <begin position="121"/>
        <end position="122"/>
    </location>
    <ligand>
        <name>substrate</name>
    </ligand>
</feature>
<feature type="binding site" evidence="9">
    <location>
        <begin position="22"/>
        <end position="24"/>
    </location>
    <ligand>
        <name>substrate</name>
    </ligand>
</feature>
<name>A0A1Y6C5C7_9BACT</name>
<dbReference type="AlphaFoldDB" id="A0A1Y6C5C7"/>
<dbReference type="InterPro" id="IPR006543">
    <property type="entry name" value="Histidinol-phos"/>
</dbReference>
<evidence type="ECO:0000256" key="5">
    <source>
        <dbReference type="ARBA" id="ARBA00023277"/>
    </source>
</evidence>
<feature type="binding site" evidence="11">
    <location>
        <position position="24"/>
    </location>
    <ligand>
        <name>Mg(2+)</name>
        <dbReference type="ChEBI" id="CHEBI:18420"/>
    </ligand>
</feature>
<feature type="binding site" evidence="11">
    <location>
        <position position="103"/>
    </location>
    <ligand>
        <name>Zn(2+)</name>
        <dbReference type="ChEBI" id="CHEBI:29105"/>
    </ligand>
</feature>
<keyword evidence="5 7" id="KW-0119">Carbohydrate metabolism</keyword>
<sequence>MIAYGYTFMEVKNVSKPAIFLDRDGVLIEDFGYVHRIEDVKLFPDVAEGLKALRAEGFRLLVVTNQSGVARGYFEIDAVHRCHDEIDRQLQAHDVTIDSYFICPHHPKGNTAPWNVTCSCRKPKPGLLEQANKEFGTVMDKSFIIGDKASDIECGRAAGIRGIQIDRGQYPKDEKAFGLVTSFAEAVEIILTAT</sequence>
<evidence type="ECO:0000313" key="13">
    <source>
        <dbReference type="Proteomes" id="UP000192907"/>
    </source>
</evidence>
<feature type="binding site" evidence="11">
    <location>
        <position position="120"/>
    </location>
    <ligand>
        <name>Zn(2+)</name>
        <dbReference type="ChEBI" id="CHEBI:29105"/>
    </ligand>
</feature>
<dbReference type="PANTHER" id="PTHR42891:SF1">
    <property type="entry name" value="D-GLYCERO-BETA-D-MANNO-HEPTOSE-1,7-BISPHOSPHATE 7-PHOSPHATASE"/>
    <property type="match status" value="1"/>
</dbReference>
<feature type="binding site" evidence="9">
    <location>
        <begin position="30"/>
        <end position="33"/>
    </location>
    <ligand>
        <name>substrate</name>
    </ligand>
</feature>
<feature type="active site" description="Nucleophile" evidence="8">
    <location>
        <position position="22"/>
    </location>
</feature>
<dbReference type="NCBIfam" id="TIGR01656">
    <property type="entry name" value="Histidinol-ppas"/>
    <property type="match status" value="1"/>
</dbReference>
<evidence type="ECO:0000256" key="8">
    <source>
        <dbReference type="PIRSR" id="PIRSR004682-1"/>
    </source>
</evidence>
<comment type="similarity">
    <text evidence="7">Belongs to the gmhB family.</text>
</comment>
<dbReference type="SUPFAM" id="SSF56784">
    <property type="entry name" value="HAD-like"/>
    <property type="match status" value="1"/>
</dbReference>
<dbReference type="InterPro" id="IPR036412">
    <property type="entry name" value="HAD-like_sf"/>
</dbReference>
<gene>
    <name evidence="12" type="ORF">SAMN06296036_11453</name>
</gene>
<evidence type="ECO:0000256" key="7">
    <source>
        <dbReference type="PIRNR" id="PIRNR004682"/>
    </source>
</evidence>
<keyword evidence="11" id="KW-0460">Magnesium</keyword>
<evidence type="ECO:0000256" key="11">
    <source>
        <dbReference type="PIRSR" id="PIRSR004682-4"/>
    </source>
</evidence>
<feature type="binding site" evidence="11">
    <location>
        <position position="147"/>
    </location>
    <ligand>
        <name>Mg(2+)</name>
        <dbReference type="ChEBI" id="CHEBI:18420"/>
    </ligand>
</feature>
<dbReference type="GO" id="GO:0046872">
    <property type="term" value="F:metal ion binding"/>
    <property type="evidence" value="ECO:0007669"/>
    <property type="project" value="UniProtKB-KW"/>
</dbReference>
<comment type="cofactor">
    <cofactor evidence="11">
        <name>Zn(2+)</name>
        <dbReference type="ChEBI" id="CHEBI:29105"/>
    </cofactor>
</comment>
<accession>A0A1Y6C5C7</accession>
<feature type="site" description="Contributes to substrate recognition" evidence="10">
    <location>
        <position position="121"/>
    </location>
</feature>
<dbReference type="Gene3D" id="3.40.50.1000">
    <property type="entry name" value="HAD superfamily/HAD-like"/>
    <property type="match status" value="1"/>
</dbReference>
<dbReference type="Pfam" id="PF13242">
    <property type="entry name" value="Hydrolase_like"/>
    <property type="match status" value="1"/>
</dbReference>
<evidence type="ECO:0000256" key="2">
    <source>
        <dbReference type="ARBA" id="ARBA00022490"/>
    </source>
</evidence>
<feature type="site" description="Stabilizes the phosphoryl group" evidence="10">
    <location>
        <position position="122"/>
    </location>
</feature>
<feature type="active site" description="Proton donor" evidence="8">
    <location>
        <position position="24"/>
    </location>
</feature>
<dbReference type="Proteomes" id="UP000192907">
    <property type="component" value="Unassembled WGS sequence"/>
</dbReference>
<keyword evidence="2 7" id="KW-0963">Cytoplasm</keyword>
<protein>
    <recommendedName>
        <fullName evidence="6 7">D,D-heptose 1,7-bisphosphate phosphatase</fullName>
        <ecNumber evidence="7">3.1.3.-</ecNumber>
    </recommendedName>
</protein>
<keyword evidence="13" id="KW-1185">Reference proteome</keyword>
<keyword evidence="3 11" id="KW-0479">Metal-binding</keyword>